<keyword evidence="4 6" id="KW-1133">Transmembrane helix</keyword>
<dbReference type="RefSeq" id="XP_028482199.1">
    <property type="nucleotide sequence ID" value="XM_028632185.1"/>
</dbReference>
<feature type="transmembrane region" description="Helical" evidence="6">
    <location>
        <begin position="447"/>
        <end position="468"/>
    </location>
</feature>
<dbReference type="Gene3D" id="1.20.1250.20">
    <property type="entry name" value="MFS general substrate transporter like domains"/>
    <property type="match status" value="2"/>
</dbReference>
<dbReference type="PROSITE" id="PS50850">
    <property type="entry name" value="MFS"/>
    <property type="match status" value="1"/>
</dbReference>
<evidence type="ECO:0000313" key="8">
    <source>
        <dbReference type="EMBL" id="RWQ92554.1"/>
    </source>
</evidence>
<dbReference type="FunFam" id="1.20.1250.20:FF:000034">
    <property type="entry name" value="MFS general substrate transporter"/>
    <property type="match status" value="1"/>
</dbReference>
<dbReference type="GO" id="GO:0016020">
    <property type="term" value="C:membrane"/>
    <property type="evidence" value="ECO:0007669"/>
    <property type="project" value="UniProtKB-SubCell"/>
</dbReference>
<evidence type="ECO:0000256" key="5">
    <source>
        <dbReference type="ARBA" id="ARBA00023136"/>
    </source>
</evidence>
<comment type="subcellular location">
    <subcellularLocation>
        <location evidence="1">Membrane</location>
        <topology evidence="1">Multi-pass membrane protein</topology>
    </subcellularLocation>
</comment>
<gene>
    <name evidence="8" type="ORF">C8Q69DRAFT_493255</name>
</gene>
<feature type="transmembrane region" description="Helical" evidence="6">
    <location>
        <begin position="379"/>
        <end position="402"/>
    </location>
</feature>
<keyword evidence="5 6" id="KW-0472">Membrane</keyword>
<dbReference type="OrthoDB" id="2962993at2759"/>
<keyword evidence="2" id="KW-0813">Transport</keyword>
<dbReference type="InterPro" id="IPR036259">
    <property type="entry name" value="MFS_trans_sf"/>
</dbReference>
<dbReference type="GeneID" id="39601462"/>
<feature type="transmembrane region" description="Helical" evidence="6">
    <location>
        <begin position="414"/>
        <end position="435"/>
    </location>
</feature>
<evidence type="ECO:0000259" key="7">
    <source>
        <dbReference type="PROSITE" id="PS50850"/>
    </source>
</evidence>
<feature type="transmembrane region" description="Helical" evidence="6">
    <location>
        <begin position="92"/>
        <end position="111"/>
    </location>
</feature>
<evidence type="ECO:0000256" key="6">
    <source>
        <dbReference type="SAM" id="Phobius"/>
    </source>
</evidence>
<feature type="transmembrane region" description="Helical" evidence="6">
    <location>
        <begin position="123"/>
        <end position="142"/>
    </location>
</feature>
<dbReference type="EMBL" id="RCNU01000012">
    <property type="protein sequence ID" value="RWQ92554.1"/>
    <property type="molecule type" value="Genomic_DNA"/>
</dbReference>
<dbReference type="InterPro" id="IPR011701">
    <property type="entry name" value="MFS"/>
</dbReference>
<feature type="transmembrane region" description="Helical" evidence="6">
    <location>
        <begin position="289"/>
        <end position="306"/>
    </location>
</feature>
<feature type="transmembrane region" description="Helical" evidence="6">
    <location>
        <begin position="56"/>
        <end position="72"/>
    </location>
</feature>
<evidence type="ECO:0000256" key="2">
    <source>
        <dbReference type="ARBA" id="ARBA00022448"/>
    </source>
</evidence>
<evidence type="ECO:0000256" key="1">
    <source>
        <dbReference type="ARBA" id="ARBA00004141"/>
    </source>
</evidence>
<reference evidence="8 9" key="1">
    <citation type="journal article" date="2018" name="Front. Microbiol.">
        <title>Genomic and genetic insights into a cosmopolitan fungus, Paecilomyces variotii (Eurotiales).</title>
        <authorList>
            <person name="Urquhart A.S."/>
            <person name="Mondo S.J."/>
            <person name="Makela M.R."/>
            <person name="Hane J.K."/>
            <person name="Wiebenga A."/>
            <person name="He G."/>
            <person name="Mihaltcheva S."/>
            <person name="Pangilinan J."/>
            <person name="Lipzen A."/>
            <person name="Barry K."/>
            <person name="de Vries R.P."/>
            <person name="Grigoriev I.V."/>
            <person name="Idnurm A."/>
        </authorList>
    </citation>
    <scope>NUCLEOTIDE SEQUENCE [LARGE SCALE GENOMIC DNA]</scope>
    <source>
        <strain evidence="8 9">CBS 101075</strain>
    </source>
</reference>
<feature type="domain" description="Major facilitator superfamily (MFS) profile" evidence="7">
    <location>
        <begin position="56"/>
        <end position="473"/>
    </location>
</feature>
<feature type="transmembrane region" description="Helical" evidence="6">
    <location>
        <begin position="148"/>
        <end position="170"/>
    </location>
</feature>
<dbReference type="STRING" id="264951.A0A443HL74"/>
<feature type="transmembrane region" description="Helical" evidence="6">
    <location>
        <begin position="215"/>
        <end position="237"/>
    </location>
</feature>
<evidence type="ECO:0000313" key="9">
    <source>
        <dbReference type="Proteomes" id="UP000283841"/>
    </source>
</evidence>
<dbReference type="Proteomes" id="UP000283841">
    <property type="component" value="Unassembled WGS sequence"/>
</dbReference>
<keyword evidence="3 6" id="KW-0812">Transmembrane</keyword>
<sequence length="506" mass="56556">MREPCSIEENEDVSEMKVPHKDWEVSDDVRDSTSEDDLHIDRAEEKRLVRKLDMRLFPILMLLYVMAFLDRVNIGNARLFHLEADLGLKGDDYQLCVSLLFVTYIIIELPANLFLKKLGPRNFIPFAATAWGLIGMCAGFVQNKGGLIAVRLLLGAAEAGYFPSVCFYLSFWFRRRELGVRIFFLFIASAISGSCGGLLAYAIGHMDGIAGYHAWRWLMILEGLPTIFLGVIAYFILADDPMSASWLTDREKELSRIRLHRDKTLLGSDEQSGRIQWDEIMKGVKDWKVWVFSIAQLGTTLMLYGYSTFLPTIISGLGYSAIDVQLLTIPCYACGAIVYCIVAYFSDKIGQRGIFAVGGCLVASTGYAILLGTTKYGAGAQYAGCVVVAAGLYVSVGIGLTWMPNNIPSHYKRAFANGLLFMLSNLGGVISSYIYRTQDAPVYTLGHAVMLGFVTSTAIILTAMSFVLRRENQKRDRGERDYLLEGKTEEEVAKLGDKHPHYRYMY</sequence>
<dbReference type="FunFam" id="1.20.1250.20:FF:000068">
    <property type="entry name" value="MFS general substrate transporter"/>
    <property type="match status" value="1"/>
</dbReference>
<accession>A0A443HL74</accession>
<protein>
    <submittedName>
        <fullName evidence="8">Retrograde regulation protein 2</fullName>
    </submittedName>
</protein>
<dbReference type="PANTHER" id="PTHR43791">
    <property type="entry name" value="PERMEASE-RELATED"/>
    <property type="match status" value="1"/>
</dbReference>
<organism evidence="8 9">
    <name type="scientific">Byssochlamys spectabilis</name>
    <name type="common">Paecilomyces variotii</name>
    <dbReference type="NCBI Taxonomy" id="264951"/>
    <lineage>
        <taxon>Eukaryota</taxon>
        <taxon>Fungi</taxon>
        <taxon>Dikarya</taxon>
        <taxon>Ascomycota</taxon>
        <taxon>Pezizomycotina</taxon>
        <taxon>Eurotiomycetes</taxon>
        <taxon>Eurotiomycetidae</taxon>
        <taxon>Eurotiales</taxon>
        <taxon>Thermoascaceae</taxon>
        <taxon>Paecilomyces</taxon>
    </lineage>
</organism>
<proteinExistence type="predicted"/>
<dbReference type="AlphaFoldDB" id="A0A443HL74"/>
<dbReference type="VEuPathDB" id="FungiDB:C8Q69DRAFT_493255"/>
<name>A0A443HL74_BYSSP</name>
<dbReference type="InterPro" id="IPR020846">
    <property type="entry name" value="MFS_dom"/>
</dbReference>
<dbReference type="CDD" id="cd17327">
    <property type="entry name" value="MFS_FEN2_like"/>
    <property type="match status" value="1"/>
</dbReference>
<evidence type="ECO:0000256" key="3">
    <source>
        <dbReference type="ARBA" id="ARBA00022692"/>
    </source>
</evidence>
<dbReference type="Pfam" id="PF07690">
    <property type="entry name" value="MFS_1"/>
    <property type="match status" value="1"/>
</dbReference>
<comment type="caution">
    <text evidence="8">The sequence shown here is derived from an EMBL/GenBank/DDBJ whole genome shotgun (WGS) entry which is preliminary data.</text>
</comment>
<evidence type="ECO:0000256" key="4">
    <source>
        <dbReference type="ARBA" id="ARBA00022989"/>
    </source>
</evidence>
<dbReference type="SUPFAM" id="SSF103473">
    <property type="entry name" value="MFS general substrate transporter"/>
    <property type="match status" value="1"/>
</dbReference>
<keyword evidence="9" id="KW-1185">Reference proteome</keyword>
<dbReference type="GO" id="GO:0022857">
    <property type="term" value="F:transmembrane transporter activity"/>
    <property type="evidence" value="ECO:0007669"/>
    <property type="project" value="InterPro"/>
</dbReference>
<feature type="transmembrane region" description="Helical" evidence="6">
    <location>
        <begin position="353"/>
        <end position="373"/>
    </location>
</feature>
<feature type="transmembrane region" description="Helical" evidence="6">
    <location>
        <begin position="182"/>
        <end position="203"/>
    </location>
</feature>
<dbReference type="PANTHER" id="PTHR43791:SF91">
    <property type="entry name" value="MAJOR FACILITATOR SUPERFAMILY (MFS) PROFILE DOMAIN-CONTAINING PROTEIN-RELATED"/>
    <property type="match status" value="1"/>
</dbReference>
<feature type="transmembrane region" description="Helical" evidence="6">
    <location>
        <begin position="326"/>
        <end position="346"/>
    </location>
</feature>